<dbReference type="OrthoDB" id="3694366at2"/>
<reference evidence="1 2" key="1">
    <citation type="submission" date="2019-09" db="EMBL/GenBank/DDBJ databases">
        <title>Draft genome sequence of the thermophilic Saccharopolyspora hirsuta VKM Ac-666T.</title>
        <authorList>
            <person name="Lobastova T.G."/>
            <person name="Fokina V."/>
            <person name="Bragin E.Y."/>
            <person name="Shtratnikova V.Y."/>
            <person name="Starodumova I.P."/>
            <person name="Tarlachkov S.V."/>
            <person name="Donova M.V."/>
        </authorList>
    </citation>
    <scope>NUCLEOTIDE SEQUENCE [LARGE SCALE GENOMIC DNA]</scope>
    <source>
        <strain evidence="1 2">VKM Ac-666</strain>
    </source>
</reference>
<dbReference type="Proteomes" id="UP000323946">
    <property type="component" value="Unassembled WGS sequence"/>
</dbReference>
<accession>A0A5M7B7X0</accession>
<protein>
    <submittedName>
        <fullName evidence="1">Uncharacterized protein</fullName>
    </submittedName>
</protein>
<evidence type="ECO:0000313" key="2">
    <source>
        <dbReference type="Proteomes" id="UP000323946"/>
    </source>
</evidence>
<dbReference type="RefSeq" id="WP_150070765.1">
    <property type="nucleotide sequence ID" value="NZ_VWPH01000021.1"/>
</dbReference>
<name>A0A5M7B7X0_SACHI</name>
<sequence length="73" mass="8225">MNTTQTQPLWVLRWLDGEEWGHLAVVAAPGNRPEFVEFVHRDPAFFTTLTPTSPRSPDGFREAWFTTPALVGA</sequence>
<organism evidence="1 2">
    <name type="scientific">Saccharopolyspora hirsuta</name>
    <dbReference type="NCBI Taxonomy" id="1837"/>
    <lineage>
        <taxon>Bacteria</taxon>
        <taxon>Bacillati</taxon>
        <taxon>Actinomycetota</taxon>
        <taxon>Actinomycetes</taxon>
        <taxon>Pseudonocardiales</taxon>
        <taxon>Pseudonocardiaceae</taxon>
        <taxon>Saccharopolyspora</taxon>
    </lineage>
</organism>
<keyword evidence="2" id="KW-1185">Reference proteome</keyword>
<dbReference type="EMBL" id="VWPH01000021">
    <property type="protein sequence ID" value="KAA5825449.1"/>
    <property type="molecule type" value="Genomic_DNA"/>
</dbReference>
<gene>
    <name evidence="1" type="ORF">F1721_32970</name>
</gene>
<comment type="caution">
    <text evidence="1">The sequence shown here is derived from an EMBL/GenBank/DDBJ whole genome shotgun (WGS) entry which is preliminary data.</text>
</comment>
<dbReference type="AlphaFoldDB" id="A0A5M7B7X0"/>
<proteinExistence type="predicted"/>
<evidence type="ECO:0000313" key="1">
    <source>
        <dbReference type="EMBL" id="KAA5825449.1"/>
    </source>
</evidence>